<dbReference type="InterPro" id="IPR001296">
    <property type="entry name" value="Glyco_trans_1"/>
</dbReference>
<dbReference type="Pfam" id="PF00534">
    <property type="entry name" value="Glycos_transf_1"/>
    <property type="match status" value="1"/>
</dbReference>
<evidence type="ECO:0000313" key="10">
    <source>
        <dbReference type="Proteomes" id="UP000269276"/>
    </source>
</evidence>
<reference evidence="9 10" key="1">
    <citation type="journal article" date="2018" name="BMC Genomics">
        <title>Genomic evidence for intraspecific hybridization in a clonal and extremely halotolerant yeast.</title>
        <authorList>
            <person name="Gostincar C."/>
            <person name="Stajich J.E."/>
            <person name="Zupancic J."/>
            <person name="Zalar P."/>
            <person name="Gunde-Cimerman N."/>
        </authorList>
    </citation>
    <scope>NUCLEOTIDE SEQUENCE [LARGE SCALE GENOMIC DNA]</scope>
    <source>
        <strain evidence="9 10">EXF-2682</strain>
    </source>
</reference>
<feature type="domain" description="Trehalose synthase N-terminal" evidence="8">
    <location>
        <begin position="283"/>
        <end position="413"/>
    </location>
</feature>
<comment type="similarity">
    <text evidence="1">Belongs to the glycosyltransferase group 1 family. Glycosyltransferase 4 subfamily.</text>
</comment>
<keyword evidence="5" id="KW-0808">Transferase</keyword>
<accession>A0A3M7EM58</accession>
<proteinExistence type="inferred from homology"/>
<evidence type="ECO:0000256" key="1">
    <source>
        <dbReference type="ARBA" id="ARBA00009481"/>
    </source>
</evidence>
<dbReference type="GO" id="GO:0006006">
    <property type="term" value="P:glucose metabolic process"/>
    <property type="evidence" value="ECO:0007669"/>
    <property type="project" value="UniProtKB-KW"/>
</dbReference>
<dbReference type="OrthoDB" id="937291at2759"/>
<evidence type="ECO:0000256" key="6">
    <source>
        <dbReference type="ARBA" id="ARBA00023277"/>
    </source>
</evidence>
<dbReference type="EMBL" id="QWIP01000022">
    <property type="protein sequence ID" value="RMY77582.1"/>
    <property type="molecule type" value="Genomic_DNA"/>
</dbReference>
<dbReference type="GO" id="GO:0016757">
    <property type="term" value="F:glycosyltransferase activity"/>
    <property type="evidence" value="ECO:0007669"/>
    <property type="project" value="UniProtKB-KW"/>
</dbReference>
<comment type="subunit">
    <text evidence="2">Homodimer.</text>
</comment>
<dbReference type="Gene3D" id="3.40.50.2000">
    <property type="entry name" value="Glycogen Phosphorylase B"/>
    <property type="match status" value="2"/>
</dbReference>
<dbReference type="Pfam" id="PF21269">
    <property type="entry name" value="TreT_GT1"/>
    <property type="match status" value="1"/>
</dbReference>
<dbReference type="InterPro" id="IPR052078">
    <property type="entry name" value="Trehalose_Metab_GTase"/>
</dbReference>
<keyword evidence="3" id="KW-0313">Glucose metabolism</keyword>
<dbReference type="Proteomes" id="UP000269276">
    <property type="component" value="Unassembled WGS sequence"/>
</dbReference>
<comment type="caution">
    <text evidence="9">The sequence shown here is derived from an EMBL/GenBank/DDBJ whole genome shotgun (WGS) entry which is preliminary data.</text>
</comment>
<evidence type="ECO:0000256" key="2">
    <source>
        <dbReference type="ARBA" id="ARBA00011738"/>
    </source>
</evidence>
<dbReference type="PANTHER" id="PTHR47779:SF1">
    <property type="entry name" value="SYNTHASE (CCG-9), PUTATIVE (AFU_ORTHOLOGUE AFUA_3G12100)-RELATED"/>
    <property type="match status" value="1"/>
</dbReference>
<keyword evidence="6" id="KW-0119">Carbohydrate metabolism</keyword>
<evidence type="ECO:0000259" key="7">
    <source>
        <dbReference type="Pfam" id="PF00534"/>
    </source>
</evidence>
<feature type="domain" description="Glycosyl transferase family 1" evidence="7">
    <location>
        <begin position="490"/>
        <end position="641"/>
    </location>
</feature>
<organism evidence="9 10">
    <name type="scientific">Hortaea werneckii</name>
    <name type="common">Black yeast</name>
    <name type="synonym">Cladosporium werneckii</name>
    <dbReference type="NCBI Taxonomy" id="91943"/>
    <lineage>
        <taxon>Eukaryota</taxon>
        <taxon>Fungi</taxon>
        <taxon>Dikarya</taxon>
        <taxon>Ascomycota</taxon>
        <taxon>Pezizomycotina</taxon>
        <taxon>Dothideomycetes</taxon>
        <taxon>Dothideomycetidae</taxon>
        <taxon>Mycosphaerellales</taxon>
        <taxon>Teratosphaeriaceae</taxon>
        <taxon>Hortaea</taxon>
    </lineage>
</organism>
<name>A0A3M7EM58_HORWE</name>
<dbReference type="InterPro" id="IPR049438">
    <property type="entry name" value="TreT_GT1"/>
</dbReference>
<evidence type="ECO:0000256" key="4">
    <source>
        <dbReference type="ARBA" id="ARBA00022676"/>
    </source>
</evidence>
<dbReference type="SUPFAM" id="SSF53756">
    <property type="entry name" value="UDP-Glycosyltransferase/glycogen phosphorylase"/>
    <property type="match status" value="1"/>
</dbReference>
<evidence type="ECO:0000256" key="5">
    <source>
        <dbReference type="ARBA" id="ARBA00022679"/>
    </source>
</evidence>
<evidence type="ECO:0000259" key="8">
    <source>
        <dbReference type="Pfam" id="PF21269"/>
    </source>
</evidence>
<gene>
    <name evidence="9" type="ORF">D0863_01203</name>
</gene>
<dbReference type="PANTHER" id="PTHR47779">
    <property type="entry name" value="SYNTHASE (CCG-9), PUTATIVE (AFU_ORTHOLOGUE AFUA_3G12100)-RELATED"/>
    <property type="match status" value="1"/>
</dbReference>
<sequence length="709" mass="78482">MFASSELVPSTETYILYQYTSQSDMTMAHNEHLTTPAQEKHAFEAAAPEKHIERMRSIKEKKSEIGIALSEIWAGITIEEKCGGDSVEIGFACHDGTYNIDFAVHTLSVDPNVEGIVQDTSCPTFLPRDRDGQEKAIASYIICIVGNYSNKNQYKFLGCGLSQELLQLSPQTAARLWAELDIVPVVIPHAEGGSLLSGRMIDPTLGVDELADSPSRKCLSFFGPNSQPRVQVGFTNKVESDLASCAQLTALAQYEQSVNSSTWSAALKYSQALKQSRKKMAFFSATPQGGGVALMRHALIRFYHLLGVDCTWWVPKPKPEVFRVTKTNHNILQGVAAPDERLTEERQQLIKGWIFSNANRYWTRPGGPLAPRSQGGVDCVFVDDPQMPAIVEIAKAQDPTRPVVFRSHIQIRSDLAAQPDTPTAGHADLFISHPVAAFVPSAVGQTTLGYMPATTDWFDGLNKELSNFDTEYYLHEFNTQCLRQRMTTLQYPKRDYIIQIARFDPSKGIPDVLASYAEFRRASNYCKNMECAGTPQLVLDKQYSDIKNDVVVMRLGPTDQLLNALLSNAKVALQLSIREGFEIKVSEGLHKGVPMIVSSAGGIPLQVQHGKSGFIVEPGDNKAVAHYLDLLFSDTAKYKQVSVFAATHVSDEVSTVGNAICWMYLADTLTLEGGKKHEPNGRWIWDLAREAAGKPMKDSEVWLPRDRTT</sequence>
<evidence type="ECO:0000313" key="9">
    <source>
        <dbReference type="EMBL" id="RMY77582.1"/>
    </source>
</evidence>
<keyword evidence="4" id="KW-0328">Glycosyltransferase</keyword>
<dbReference type="AlphaFoldDB" id="A0A3M7EM58"/>
<protein>
    <submittedName>
        <fullName evidence="9">Uncharacterized protein</fullName>
    </submittedName>
</protein>
<evidence type="ECO:0000256" key="3">
    <source>
        <dbReference type="ARBA" id="ARBA00022526"/>
    </source>
</evidence>